<organism evidence="1 2">
    <name type="scientific">Ensete ventricosum</name>
    <name type="common">Abyssinian banana</name>
    <name type="synonym">Musa ensete</name>
    <dbReference type="NCBI Taxonomy" id="4639"/>
    <lineage>
        <taxon>Eukaryota</taxon>
        <taxon>Viridiplantae</taxon>
        <taxon>Streptophyta</taxon>
        <taxon>Embryophyta</taxon>
        <taxon>Tracheophyta</taxon>
        <taxon>Spermatophyta</taxon>
        <taxon>Magnoliopsida</taxon>
        <taxon>Liliopsida</taxon>
        <taxon>Zingiberales</taxon>
        <taxon>Musaceae</taxon>
        <taxon>Ensete</taxon>
    </lineage>
</organism>
<protein>
    <submittedName>
        <fullName evidence="1">Uncharacterized protein</fullName>
    </submittedName>
</protein>
<evidence type="ECO:0000313" key="2">
    <source>
        <dbReference type="Proteomes" id="UP000287651"/>
    </source>
</evidence>
<dbReference type="AlphaFoldDB" id="A0A426ZS70"/>
<proteinExistence type="predicted"/>
<evidence type="ECO:0000313" key="1">
    <source>
        <dbReference type="EMBL" id="RRT66735.1"/>
    </source>
</evidence>
<sequence length="171" mass="18554">MLMEDDSQGDLDHEATAMVEVEEGSSNARCKYMVILQVRRGYVSVISKWLLCCWRMAAERSESRGGDGCSKGATATEGIRAAECTVVAEKDGSERLILTTLVDGSERSLLVAFVLQESAVSCDGSKRLMPVALCSERSLLVMIKSLLVTIKVDGSERSLLVTLCSNDAYYG</sequence>
<reference evidence="1 2" key="1">
    <citation type="journal article" date="2014" name="Agronomy (Basel)">
        <title>A Draft Genome Sequence for Ensete ventricosum, the Drought-Tolerant Tree Against Hunger.</title>
        <authorList>
            <person name="Harrison J."/>
            <person name="Moore K.A."/>
            <person name="Paszkiewicz K."/>
            <person name="Jones T."/>
            <person name="Grant M."/>
            <person name="Ambacheew D."/>
            <person name="Muzemil S."/>
            <person name="Studholme D.J."/>
        </authorList>
    </citation>
    <scope>NUCLEOTIDE SEQUENCE [LARGE SCALE GENOMIC DNA]</scope>
</reference>
<dbReference type="EMBL" id="AMZH03005316">
    <property type="protein sequence ID" value="RRT66735.1"/>
    <property type="molecule type" value="Genomic_DNA"/>
</dbReference>
<dbReference type="Proteomes" id="UP000287651">
    <property type="component" value="Unassembled WGS sequence"/>
</dbReference>
<comment type="caution">
    <text evidence="1">The sequence shown here is derived from an EMBL/GenBank/DDBJ whole genome shotgun (WGS) entry which is preliminary data.</text>
</comment>
<name>A0A426ZS70_ENSVE</name>
<gene>
    <name evidence="1" type="ORF">B296_00007099</name>
</gene>
<accession>A0A426ZS70</accession>